<dbReference type="InterPro" id="IPR020568">
    <property type="entry name" value="Ribosomal_Su5_D2-typ_SF"/>
</dbReference>
<feature type="domain" description="PDZ" evidence="3">
    <location>
        <begin position="109"/>
        <end position="195"/>
    </location>
</feature>
<evidence type="ECO:0000313" key="5">
    <source>
        <dbReference type="EMBL" id="TDQ42309.1"/>
    </source>
</evidence>
<keyword evidence="2" id="KW-0812">Transmembrane</keyword>
<dbReference type="Gene3D" id="3.30.230.10">
    <property type="match status" value="1"/>
</dbReference>
<evidence type="ECO:0000259" key="3">
    <source>
        <dbReference type="PROSITE" id="PS50106"/>
    </source>
</evidence>
<evidence type="ECO:0000256" key="1">
    <source>
        <dbReference type="PROSITE-ProRule" id="PRU01122"/>
    </source>
</evidence>
<dbReference type="SUPFAM" id="SSF50156">
    <property type="entry name" value="PDZ domain-like"/>
    <property type="match status" value="1"/>
</dbReference>
<dbReference type="NCBIfam" id="NF041438">
    <property type="entry name" value="SepM_fam_S16"/>
    <property type="match status" value="1"/>
</dbReference>
<dbReference type="PROSITE" id="PS50106">
    <property type="entry name" value="PDZ"/>
    <property type="match status" value="1"/>
</dbReference>
<organism evidence="5 6">
    <name type="scientific">Aureibacillus halotolerans</name>
    <dbReference type="NCBI Taxonomy" id="1508390"/>
    <lineage>
        <taxon>Bacteria</taxon>
        <taxon>Bacillati</taxon>
        <taxon>Bacillota</taxon>
        <taxon>Bacilli</taxon>
        <taxon>Bacillales</taxon>
        <taxon>Bacillaceae</taxon>
        <taxon>Aureibacillus</taxon>
    </lineage>
</organism>
<protein>
    <recommendedName>
        <fullName evidence="1">endopeptidase La</fullName>
        <ecNumber evidence="1">3.4.21.53</ecNumber>
    </recommendedName>
</protein>
<gene>
    <name evidence="5" type="ORF">EV213_102341</name>
</gene>
<evidence type="ECO:0000313" key="6">
    <source>
        <dbReference type="Proteomes" id="UP000295632"/>
    </source>
</evidence>
<dbReference type="InterPro" id="IPR036034">
    <property type="entry name" value="PDZ_sf"/>
</dbReference>
<name>A0A4R6UBG4_9BACI</name>
<dbReference type="Pfam" id="PF05362">
    <property type="entry name" value="Lon_C"/>
    <property type="match status" value="1"/>
</dbReference>
<keyword evidence="1" id="KW-0378">Hydrolase</keyword>
<keyword evidence="2" id="KW-0472">Membrane</keyword>
<dbReference type="SMART" id="SM00228">
    <property type="entry name" value="PDZ"/>
    <property type="match status" value="1"/>
</dbReference>
<dbReference type="InterPro" id="IPR027065">
    <property type="entry name" value="Lon_Prtase"/>
</dbReference>
<dbReference type="RefSeq" id="WP_133579186.1">
    <property type="nucleotide sequence ID" value="NZ_SNYJ01000002.1"/>
</dbReference>
<proteinExistence type="inferred from homology"/>
<dbReference type="GO" id="GO:0030163">
    <property type="term" value="P:protein catabolic process"/>
    <property type="evidence" value="ECO:0007669"/>
    <property type="project" value="InterPro"/>
</dbReference>
<reference evidence="5 6" key="1">
    <citation type="submission" date="2019-03" db="EMBL/GenBank/DDBJ databases">
        <title>Genomic Encyclopedia of Type Strains, Phase IV (KMG-IV): sequencing the most valuable type-strain genomes for metagenomic binning, comparative biology and taxonomic classification.</title>
        <authorList>
            <person name="Goeker M."/>
        </authorList>
    </citation>
    <scope>NUCLEOTIDE SEQUENCE [LARGE SCALE GENOMIC DNA]</scope>
    <source>
        <strain evidence="5 6">DSM 28697</strain>
    </source>
</reference>
<accession>A0A4R6UBG4</accession>
<dbReference type="SUPFAM" id="SSF54211">
    <property type="entry name" value="Ribosomal protein S5 domain 2-like"/>
    <property type="match status" value="1"/>
</dbReference>
<dbReference type="Proteomes" id="UP000295632">
    <property type="component" value="Unassembled WGS sequence"/>
</dbReference>
<dbReference type="OrthoDB" id="2356897at2"/>
<keyword evidence="1" id="KW-0720">Serine protease</keyword>
<keyword evidence="1" id="KW-0645">Protease</keyword>
<comment type="caution">
    <text evidence="5">The sequence shown here is derived from an EMBL/GenBank/DDBJ whole genome shotgun (WGS) entry which is preliminary data.</text>
</comment>
<dbReference type="GO" id="GO:0005524">
    <property type="term" value="F:ATP binding"/>
    <property type="evidence" value="ECO:0007669"/>
    <property type="project" value="InterPro"/>
</dbReference>
<dbReference type="EMBL" id="SNYJ01000002">
    <property type="protein sequence ID" value="TDQ42309.1"/>
    <property type="molecule type" value="Genomic_DNA"/>
</dbReference>
<dbReference type="Gene3D" id="2.30.42.10">
    <property type="match status" value="1"/>
</dbReference>
<dbReference type="InterPro" id="IPR008269">
    <property type="entry name" value="Lon_proteolytic"/>
</dbReference>
<dbReference type="GO" id="GO:0006508">
    <property type="term" value="P:proteolysis"/>
    <property type="evidence" value="ECO:0007669"/>
    <property type="project" value="UniProtKB-KW"/>
</dbReference>
<dbReference type="InterPro" id="IPR014721">
    <property type="entry name" value="Ribsml_uS5_D2-typ_fold_subgr"/>
</dbReference>
<dbReference type="PROSITE" id="PS51786">
    <property type="entry name" value="LON_PROTEOLYTIC"/>
    <property type="match status" value="1"/>
</dbReference>
<keyword evidence="2" id="KW-1133">Transmembrane helix</keyword>
<feature type="active site" evidence="1">
    <location>
        <position position="244"/>
    </location>
</feature>
<dbReference type="AlphaFoldDB" id="A0A4R6UBG4"/>
<comment type="similarity">
    <text evidence="1">Belongs to the peptidase S16 family.</text>
</comment>
<dbReference type="EC" id="3.4.21.53" evidence="1"/>
<evidence type="ECO:0000259" key="4">
    <source>
        <dbReference type="PROSITE" id="PS51786"/>
    </source>
</evidence>
<evidence type="ECO:0000256" key="2">
    <source>
        <dbReference type="SAM" id="Phobius"/>
    </source>
</evidence>
<keyword evidence="6" id="KW-1185">Reference proteome</keyword>
<dbReference type="GO" id="GO:0004252">
    <property type="term" value="F:serine-type endopeptidase activity"/>
    <property type="evidence" value="ECO:0007669"/>
    <property type="project" value="UniProtKB-UniRule"/>
</dbReference>
<dbReference type="Pfam" id="PF13180">
    <property type="entry name" value="PDZ_2"/>
    <property type="match status" value="1"/>
</dbReference>
<feature type="active site" evidence="1">
    <location>
        <position position="289"/>
    </location>
</feature>
<feature type="transmembrane region" description="Helical" evidence="2">
    <location>
        <begin position="12"/>
        <end position="29"/>
    </location>
</feature>
<sequence length="345" mass="38103">MTEQRNRWLTKQRIVIITGIILVAVLYFYRLPYYLTMPGHAIELSPMIEVDDVRSEKEGELMLVTISMSTSETNLVEYALGKMKEYWSLYPADKLRMDGESNEEYNQRQLKLMDTSKESAIYVAFTAAGEDVSRTFLGAYVSYIEDGLPADGRLQIGDTLKAINGEPITKGDDLSRMITSIGADSDVTLTVERDGESIDVTMPIVVDEIAGEKKPMIGIGMTFDYDVQSDPDVHIKSESIGGPSAGLMFTLEIYSQLMHEDITKGRSIAGTGTMNFEGLVGPIGGIKQKVVAADNENADVFFAPVLGDNYSDAKETADDIGTDMEIVPVQTFDDALRYLEQMQSS</sequence>
<comment type="catalytic activity">
    <reaction evidence="1">
        <text>Hydrolysis of proteins in presence of ATP.</text>
        <dbReference type="EC" id="3.4.21.53"/>
    </reaction>
</comment>
<dbReference type="InterPro" id="IPR001478">
    <property type="entry name" value="PDZ"/>
</dbReference>
<dbReference type="PANTHER" id="PTHR10046">
    <property type="entry name" value="ATP DEPENDENT LON PROTEASE FAMILY MEMBER"/>
    <property type="match status" value="1"/>
</dbReference>
<dbReference type="GO" id="GO:0004176">
    <property type="term" value="F:ATP-dependent peptidase activity"/>
    <property type="evidence" value="ECO:0007669"/>
    <property type="project" value="UniProtKB-UniRule"/>
</dbReference>
<feature type="domain" description="Lon proteolytic" evidence="4">
    <location>
        <begin position="165"/>
        <end position="342"/>
    </location>
</feature>